<keyword evidence="3" id="KW-1185">Reference proteome</keyword>
<feature type="region of interest" description="Disordered" evidence="1">
    <location>
        <begin position="453"/>
        <end position="492"/>
    </location>
</feature>
<protein>
    <submittedName>
        <fullName evidence="2">Uncharacterized protein</fullName>
    </submittedName>
</protein>
<dbReference type="Proteomes" id="UP000761534">
    <property type="component" value="Unassembled WGS sequence"/>
</dbReference>
<evidence type="ECO:0000313" key="2">
    <source>
        <dbReference type="EMBL" id="KAA8906885.1"/>
    </source>
</evidence>
<feature type="compositionally biased region" description="Basic and acidic residues" evidence="1">
    <location>
        <begin position="585"/>
        <end position="596"/>
    </location>
</feature>
<feature type="compositionally biased region" description="Low complexity" evidence="1">
    <location>
        <begin position="11"/>
        <end position="22"/>
    </location>
</feature>
<feature type="region of interest" description="Disordered" evidence="1">
    <location>
        <begin position="535"/>
        <end position="616"/>
    </location>
</feature>
<name>A0A642UWI2_9ASCO</name>
<feature type="region of interest" description="Disordered" evidence="1">
    <location>
        <begin position="120"/>
        <end position="162"/>
    </location>
</feature>
<evidence type="ECO:0000256" key="1">
    <source>
        <dbReference type="SAM" id="MobiDB-lite"/>
    </source>
</evidence>
<dbReference type="EMBL" id="SWFS01000389">
    <property type="protein sequence ID" value="KAA8906885.1"/>
    <property type="molecule type" value="Genomic_DNA"/>
</dbReference>
<feature type="compositionally biased region" description="Basic and acidic residues" evidence="1">
    <location>
        <begin position="453"/>
        <end position="462"/>
    </location>
</feature>
<accession>A0A642UWI2</accession>
<reference evidence="2" key="1">
    <citation type="journal article" date="2019" name="G3 (Bethesda)">
        <title>Genome Assemblies of Two Rare Opportunistic Yeast Pathogens: Diutina rugosa (syn. Candida rugosa) and Trichomonascus ciferrii (syn. Candida ciferrii).</title>
        <authorList>
            <person name="Mixao V."/>
            <person name="Saus E."/>
            <person name="Hansen A.P."/>
            <person name="Lass-Florl C."/>
            <person name="Gabaldon T."/>
        </authorList>
    </citation>
    <scope>NUCLEOTIDE SEQUENCE</scope>
    <source>
        <strain evidence="2">CBS 4856</strain>
    </source>
</reference>
<organism evidence="2 3">
    <name type="scientific">Trichomonascus ciferrii</name>
    <dbReference type="NCBI Taxonomy" id="44093"/>
    <lineage>
        <taxon>Eukaryota</taxon>
        <taxon>Fungi</taxon>
        <taxon>Dikarya</taxon>
        <taxon>Ascomycota</taxon>
        <taxon>Saccharomycotina</taxon>
        <taxon>Dipodascomycetes</taxon>
        <taxon>Dipodascales</taxon>
        <taxon>Trichomonascaceae</taxon>
        <taxon>Trichomonascus</taxon>
        <taxon>Trichomonascus ciferrii complex</taxon>
    </lineage>
</organism>
<feature type="compositionally biased region" description="Low complexity" evidence="1">
    <location>
        <begin position="463"/>
        <end position="481"/>
    </location>
</feature>
<evidence type="ECO:0000313" key="3">
    <source>
        <dbReference type="Proteomes" id="UP000761534"/>
    </source>
</evidence>
<proteinExistence type="predicted"/>
<sequence length="757" mass="84980">MSLDLTVGRSDTPTPEDTYPEDPALLIDQNKRRIKVLLRPKRLRLMGKGSTNWPAQRQKPCWKSSKAFAEEQKLVDIELKLCQSKLQLKQAAEQFKSDHILNPNSNSDNTVRAVSLVTQPLDSNVPSSSPRQDPVATPSRSKLLATPLDEPEKTYLSSSQGSKTRSFQSHCGAESVFGPKTHVSLHDFIPEFLDYHERMNSSPQKKKMKLLTAWKTWRNHIDPSASSQALDGYRGDDFSFEFVLQKAQGTRRDQFDCPIDPFTKFIQFVSTETIVREDSAQFFVMVKYYFQLGKNIHSFSVRWAFKIFIQQFPHQYRRIADIVEKYDGDMANGLCQPDPVTTGDWSLRSVEELENTFLLWTHLHPYVCDANSPLTVADIVTKALKSPATKSVKCYFWNSSGHAPADCTHAKPYVDLGILKINENGYVLTAEGKPLPNSGNGAMNHDYFQQFKKTKDSMEKSKSTNQSASQKSSSVVVKKSSGPNVGLISVDLDSPDDCVEIHMSSLKSGDSPGGHNNFDEKFAEFYQFEVDAIKRNEPDDNDDQQLGSDKRRKASRSQTTVPEPSAADHTGASKPPVVADSSEAENSKEPLTKDEQVQTSNPRSVPSKTSHQPKYQYKAPIDLREDSQSICHRLFSQPVHSLTTFELLQLAPAVRESTKYWTTRKRVSNEELSDIAKIHGIQNDVLNEPSKVHFTNTPRPVPAIDTVKITRIPVSVQGLQSEKALMDDGAEVNVISSRLLKSLSYPLPDKIGSMKFF</sequence>
<feature type="region of interest" description="Disordered" evidence="1">
    <location>
        <begin position="1"/>
        <end position="22"/>
    </location>
</feature>
<gene>
    <name evidence="2" type="ORF">TRICI_005069</name>
</gene>
<feature type="compositionally biased region" description="Polar residues" evidence="1">
    <location>
        <begin position="120"/>
        <end position="131"/>
    </location>
</feature>
<dbReference type="AlphaFoldDB" id="A0A642UWI2"/>
<feature type="compositionally biased region" description="Polar residues" evidence="1">
    <location>
        <begin position="597"/>
        <end position="613"/>
    </location>
</feature>
<dbReference type="VEuPathDB" id="FungiDB:TRICI_005069"/>
<comment type="caution">
    <text evidence="2">The sequence shown here is derived from an EMBL/GenBank/DDBJ whole genome shotgun (WGS) entry which is preliminary data.</text>
</comment>